<dbReference type="AlphaFoldDB" id="A0AAE4AT12"/>
<comment type="caution">
    <text evidence="2">The sequence shown here is derived from an EMBL/GenBank/DDBJ whole genome shotgun (WGS) entry which is preliminary data.</text>
</comment>
<feature type="region of interest" description="Disordered" evidence="1">
    <location>
        <begin position="108"/>
        <end position="130"/>
    </location>
</feature>
<reference evidence="2" key="1">
    <citation type="submission" date="2023-07" db="EMBL/GenBank/DDBJ databases">
        <title>Genomic Encyclopedia of Type Strains, Phase IV (KMG-IV): sequencing the most valuable type-strain genomes for metagenomic binning, comparative biology and taxonomic classification.</title>
        <authorList>
            <person name="Goeker M."/>
        </authorList>
    </citation>
    <scope>NUCLEOTIDE SEQUENCE</scope>
    <source>
        <strain evidence="2">DSM 21202</strain>
    </source>
</reference>
<organism evidence="2 3">
    <name type="scientific">Amorphus orientalis</name>
    <dbReference type="NCBI Taxonomy" id="649198"/>
    <lineage>
        <taxon>Bacteria</taxon>
        <taxon>Pseudomonadati</taxon>
        <taxon>Pseudomonadota</taxon>
        <taxon>Alphaproteobacteria</taxon>
        <taxon>Hyphomicrobiales</taxon>
        <taxon>Amorphaceae</taxon>
        <taxon>Amorphus</taxon>
    </lineage>
</organism>
<dbReference type="InterPro" id="IPR036390">
    <property type="entry name" value="WH_DNA-bd_sf"/>
</dbReference>
<proteinExistence type="predicted"/>
<keyword evidence="3" id="KW-1185">Reference proteome</keyword>
<dbReference type="RefSeq" id="WP_306885683.1">
    <property type="nucleotide sequence ID" value="NZ_JAUSUL010000002.1"/>
</dbReference>
<accession>A0AAE4AT12</accession>
<dbReference type="SUPFAM" id="SSF46785">
    <property type="entry name" value="Winged helix' DNA-binding domain"/>
    <property type="match status" value="1"/>
</dbReference>
<dbReference type="PANTHER" id="PTHR30432:SF1">
    <property type="entry name" value="DNA-BINDING TRANSCRIPTIONAL DUAL REGULATOR MODE"/>
    <property type="match status" value="1"/>
</dbReference>
<evidence type="ECO:0000313" key="2">
    <source>
        <dbReference type="EMBL" id="MDQ0315853.1"/>
    </source>
</evidence>
<dbReference type="Gene3D" id="1.10.10.10">
    <property type="entry name" value="Winged helix-like DNA-binding domain superfamily/Winged helix DNA-binding domain"/>
    <property type="match status" value="1"/>
</dbReference>
<gene>
    <name evidence="2" type="ORF">J2S73_002310</name>
</gene>
<dbReference type="PANTHER" id="PTHR30432">
    <property type="entry name" value="TRANSCRIPTIONAL REGULATOR MODE"/>
    <property type="match status" value="1"/>
</dbReference>
<dbReference type="InterPro" id="IPR051815">
    <property type="entry name" value="Molybdate_resp_trans_reg"/>
</dbReference>
<protein>
    <submittedName>
        <fullName evidence="2">Molybdate transport system regulatory protein</fullName>
    </submittedName>
</protein>
<name>A0AAE4AT12_9HYPH</name>
<evidence type="ECO:0000313" key="3">
    <source>
        <dbReference type="Proteomes" id="UP001229244"/>
    </source>
</evidence>
<evidence type="ECO:0000256" key="1">
    <source>
        <dbReference type="SAM" id="MobiDB-lite"/>
    </source>
</evidence>
<sequence length="130" mass="13454">MAAEDDGGPALRIRIDFPDRPSLGPGKIALLEAIESAGSITSAARAMKMSYRRAWLLVEELNSMFAEPLVTTQLGGARGGGAMVTPAGRGVIESYRAVEARAAEATEDLLGALSDPDPAADDGLQGEAGR</sequence>
<dbReference type="InterPro" id="IPR036388">
    <property type="entry name" value="WH-like_DNA-bd_sf"/>
</dbReference>
<dbReference type="EMBL" id="JAUSUL010000002">
    <property type="protein sequence ID" value="MDQ0315853.1"/>
    <property type="molecule type" value="Genomic_DNA"/>
</dbReference>
<dbReference type="Proteomes" id="UP001229244">
    <property type="component" value="Unassembled WGS sequence"/>
</dbReference>